<dbReference type="PANTHER" id="PTHR12203:SF35">
    <property type="entry name" value="PROTEIN O-GLUCOSYLTRANSFERASE 1"/>
    <property type="match status" value="1"/>
</dbReference>
<feature type="transmembrane region" description="Helical" evidence="3">
    <location>
        <begin position="38"/>
        <end position="62"/>
    </location>
</feature>
<evidence type="ECO:0000256" key="1">
    <source>
        <dbReference type="ARBA" id="ARBA00010118"/>
    </source>
</evidence>
<dbReference type="Proteomes" id="UP000070544">
    <property type="component" value="Unassembled WGS sequence"/>
</dbReference>
<evidence type="ECO:0000256" key="3">
    <source>
        <dbReference type="SAM" id="Phobius"/>
    </source>
</evidence>
<keyword evidence="3" id="KW-1133">Transmembrane helix</keyword>
<comment type="similarity">
    <text evidence="1">Belongs to the glycosyltransferase 90 family.</text>
</comment>
<proteinExistence type="inferred from homology"/>
<dbReference type="GO" id="GO:0016740">
    <property type="term" value="F:transferase activity"/>
    <property type="evidence" value="ECO:0007669"/>
    <property type="project" value="UniProtKB-KW"/>
</dbReference>
<name>A0A139AUZ3_GONPJ</name>
<keyword evidence="3" id="KW-0812">Transmembrane</keyword>
<evidence type="ECO:0000256" key="2">
    <source>
        <dbReference type="ARBA" id="ARBA00022679"/>
    </source>
</evidence>
<keyword evidence="2 5" id="KW-0808">Transferase</keyword>
<dbReference type="OrthoDB" id="541052at2759"/>
<dbReference type="PANTHER" id="PTHR12203">
    <property type="entry name" value="KDEL LYS-ASP-GLU-LEU CONTAINING - RELATED"/>
    <property type="match status" value="1"/>
</dbReference>
<reference evidence="5 6" key="1">
    <citation type="journal article" date="2015" name="Genome Biol. Evol.">
        <title>Phylogenomic analyses indicate that early fungi evolved digesting cell walls of algal ancestors of land plants.</title>
        <authorList>
            <person name="Chang Y."/>
            <person name="Wang S."/>
            <person name="Sekimoto S."/>
            <person name="Aerts A.L."/>
            <person name="Choi C."/>
            <person name="Clum A."/>
            <person name="LaButti K.M."/>
            <person name="Lindquist E.A."/>
            <person name="Yee Ngan C."/>
            <person name="Ohm R.A."/>
            <person name="Salamov A.A."/>
            <person name="Grigoriev I.V."/>
            <person name="Spatafora J.W."/>
            <person name="Berbee M.L."/>
        </authorList>
    </citation>
    <scope>NUCLEOTIDE SEQUENCE [LARGE SCALE GENOMIC DNA]</scope>
    <source>
        <strain evidence="5 6">JEL478</strain>
    </source>
</reference>
<accession>A0A139AUZ3</accession>
<keyword evidence="6" id="KW-1185">Reference proteome</keyword>
<evidence type="ECO:0000313" key="5">
    <source>
        <dbReference type="EMBL" id="KXS20403.1"/>
    </source>
</evidence>
<dbReference type="Pfam" id="PF05686">
    <property type="entry name" value="Glyco_transf_90"/>
    <property type="match status" value="1"/>
</dbReference>
<dbReference type="EMBL" id="KQ965735">
    <property type="protein sequence ID" value="KXS20403.1"/>
    <property type="molecule type" value="Genomic_DNA"/>
</dbReference>
<evidence type="ECO:0000313" key="6">
    <source>
        <dbReference type="Proteomes" id="UP000070544"/>
    </source>
</evidence>
<dbReference type="AlphaFoldDB" id="A0A139AUZ3"/>
<dbReference type="SMART" id="SM00672">
    <property type="entry name" value="CAP10"/>
    <property type="match status" value="1"/>
</dbReference>
<feature type="domain" description="Glycosyl transferase CAP10" evidence="4">
    <location>
        <begin position="320"/>
        <end position="598"/>
    </location>
</feature>
<organism evidence="5 6">
    <name type="scientific">Gonapodya prolifera (strain JEL478)</name>
    <name type="common">Monoblepharis prolifera</name>
    <dbReference type="NCBI Taxonomy" id="1344416"/>
    <lineage>
        <taxon>Eukaryota</taxon>
        <taxon>Fungi</taxon>
        <taxon>Fungi incertae sedis</taxon>
        <taxon>Chytridiomycota</taxon>
        <taxon>Chytridiomycota incertae sedis</taxon>
        <taxon>Monoblepharidomycetes</taxon>
        <taxon>Monoblepharidales</taxon>
        <taxon>Gonapodyaceae</taxon>
        <taxon>Gonapodya</taxon>
    </lineage>
</organism>
<protein>
    <submittedName>
        <fullName evidence="5">Glycosyltransferase family 90 protein</fullName>
    </submittedName>
</protein>
<keyword evidence="3" id="KW-0472">Membrane</keyword>
<evidence type="ECO:0000259" key="4">
    <source>
        <dbReference type="SMART" id="SM00672"/>
    </source>
</evidence>
<gene>
    <name evidence="5" type="ORF">M427DRAFT_28134</name>
</gene>
<dbReference type="OMA" id="LFAWRHF"/>
<dbReference type="InterPro" id="IPR006598">
    <property type="entry name" value="CAP10"/>
</dbReference>
<sequence length="607" mass="69755">MNSSSHGDIWMLPGNRAGLQRRRRRTGTPRVAFRRSRVVFCLVVLCCFVAVFVFASLIPTYARDIVYYSELLYMMGTSKIQDFVVDVDEVPYRHQNNATIPPYPSQVPTLQEAIAYYKYTQGKDPPRLYRKWYEFAVSRRCNILGYSHLSKQLGHLPEKITPEMIMEASKLEKTTTLIIRPLPGTDDPNAGYTDNAWADGVGQPLETPSYVFVHQNRQAELLAWPWKDFLGPFAKYFPRNFRVVLNDLDEPRIHLPNGKCQAEENRKGHSKRGWVPNFVLELFQPPPPIDPSTTVANATNITHLTKTAPQTIDLNALSRLDLHNPFQLTLAEGVGQHHGFFYRPHTMPSSNSNPLPIFSSAVLPDCYADMVVPLIYALYSCWDQVSYQDRAKADMPFVNKTATAVWRGRTTGGMTPANVTFWDRMHRHRLVKYSMDIATNTSAHHNKSQQADLPLVDARFMGYVQEESPAAVRALERVFGRSPWRNSIPYKDLFGFRYLIDTDGNTFSSRFHTFLRESRSLILRARAFVDWTDHWARPYAHYIPLDTDWSDLLSAVRWAREHPAESEIIAERAFDLGRRGLRWEDAQCHMFAVMAEYEDRLVGRGTL</sequence>
<dbReference type="InterPro" id="IPR051091">
    <property type="entry name" value="O-Glucosyltr/Glycosyltrsf_90"/>
</dbReference>